<organism evidence="2 3">
    <name type="scientific">Cylicocyclus nassatus</name>
    <name type="common">Nematode worm</name>
    <dbReference type="NCBI Taxonomy" id="53992"/>
    <lineage>
        <taxon>Eukaryota</taxon>
        <taxon>Metazoa</taxon>
        <taxon>Ecdysozoa</taxon>
        <taxon>Nematoda</taxon>
        <taxon>Chromadorea</taxon>
        <taxon>Rhabditida</taxon>
        <taxon>Rhabditina</taxon>
        <taxon>Rhabditomorpha</taxon>
        <taxon>Strongyloidea</taxon>
        <taxon>Strongylidae</taxon>
        <taxon>Cylicocyclus</taxon>
    </lineage>
</organism>
<feature type="transmembrane region" description="Helical" evidence="1">
    <location>
        <begin position="33"/>
        <end position="52"/>
    </location>
</feature>
<name>A0AA36HGK0_CYLNA</name>
<gene>
    <name evidence="2" type="ORF">CYNAS_LOCUS22364</name>
</gene>
<keyword evidence="1" id="KW-0472">Membrane</keyword>
<protein>
    <submittedName>
        <fullName evidence="2">Uncharacterized protein</fullName>
    </submittedName>
</protein>
<comment type="caution">
    <text evidence="2">The sequence shown here is derived from an EMBL/GenBank/DDBJ whole genome shotgun (WGS) entry which is preliminary data.</text>
</comment>
<keyword evidence="1" id="KW-1133">Transmembrane helix</keyword>
<keyword evidence="1" id="KW-0812">Transmembrane</keyword>
<evidence type="ECO:0000256" key="1">
    <source>
        <dbReference type="SAM" id="Phobius"/>
    </source>
</evidence>
<reference evidence="2" key="1">
    <citation type="submission" date="2023-07" db="EMBL/GenBank/DDBJ databases">
        <authorList>
            <consortium name="CYATHOMIX"/>
        </authorList>
    </citation>
    <scope>NUCLEOTIDE SEQUENCE</scope>
    <source>
        <strain evidence="2">N/A</strain>
    </source>
</reference>
<dbReference type="Proteomes" id="UP001176961">
    <property type="component" value="Unassembled WGS sequence"/>
</dbReference>
<dbReference type="AlphaFoldDB" id="A0AA36HGK0"/>
<evidence type="ECO:0000313" key="3">
    <source>
        <dbReference type="Proteomes" id="UP001176961"/>
    </source>
</evidence>
<keyword evidence="3" id="KW-1185">Reference proteome</keyword>
<evidence type="ECO:0000313" key="2">
    <source>
        <dbReference type="EMBL" id="CAJ0610381.1"/>
    </source>
</evidence>
<sequence length="80" mass="9265">MAKLQKNVLREQYKRLHDKQLIVINRPVHSKAMILQILVMCAFLSSVVTIHLRPSFVDDIRTIDLLCGGDVVSMQMRYIL</sequence>
<dbReference type="EMBL" id="CATQJL010000326">
    <property type="protein sequence ID" value="CAJ0610381.1"/>
    <property type="molecule type" value="Genomic_DNA"/>
</dbReference>
<proteinExistence type="predicted"/>
<accession>A0AA36HGK0</accession>